<dbReference type="AlphaFoldDB" id="A0A0A8K4M6"/>
<dbReference type="OrthoDB" id="1079385at2"/>
<dbReference type="EMBL" id="AP014648">
    <property type="protein sequence ID" value="BAQ16949.1"/>
    <property type="molecule type" value="Genomic_DNA"/>
</dbReference>
<evidence type="ECO:0000313" key="1">
    <source>
        <dbReference type="EMBL" id="BAQ16949.1"/>
    </source>
</evidence>
<proteinExistence type="predicted"/>
<accession>A0A0A8K4M6</accession>
<dbReference type="STRING" id="1384459.GL4_1493"/>
<sequence>MAQRKSGYKPMKWDRYFTPEAAPAALLSAYDFGHVDAWNEPCAGSGHICAALEKMGCGPVFASDIAPLPDASVWTGDIIKSCALKTALPVLPLEGKRVVTVTNLPYGFQFRTALEILPHLIAQCYPTGAVAALFPIGFDTRESRRHLFRDNEAFCARVVLTFRLRWTNVEQKPAGPSSAHQWLVWDWLQAGKGLPCDVYRSEEDAVAMLERGLIGSPRTPGRRAA</sequence>
<protein>
    <recommendedName>
        <fullName evidence="3">SAM-dependent methyltransferase</fullName>
    </recommendedName>
</protein>
<evidence type="ECO:0000313" key="2">
    <source>
        <dbReference type="Proteomes" id="UP000031643"/>
    </source>
</evidence>
<dbReference type="HOGENOM" id="CLU_1228728_0_0_5"/>
<keyword evidence="2" id="KW-1185">Reference proteome</keyword>
<dbReference type="KEGG" id="mcg:GL4_1493"/>
<evidence type="ECO:0008006" key="3">
    <source>
        <dbReference type="Google" id="ProtNLM"/>
    </source>
</evidence>
<dbReference type="RefSeq" id="WP_052464214.1">
    <property type="nucleotide sequence ID" value="NZ_AP014648.1"/>
</dbReference>
<dbReference type="Proteomes" id="UP000031643">
    <property type="component" value="Chromosome"/>
</dbReference>
<dbReference type="InterPro" id="IPR029063">
    <property type="entry name" value="SAM-dependent_MTases_sf"/>
</dbReference>
<name>A0A0A8K4M6_9HYPH</name>
<reference evidence="1 2" key="1">
    <citation type="submission" date="2014-09" db="EMBL/GenBank/DDBJ databases">
        <title>Genome sequencing of Methyloceanibacter caenitepidi Gela4.</title>
        <authorList>
            <person name="Takeuchi M."/>
            <person name="Susumu S."/>
            <person name="Kamagata Y."/>
            <person name="Oshima K."/>
            <person name="Hattori M."/>
            <person name="Iwasaki W."/>
        </authorList>
    </citation>
    <scope>NUCLEOTIDE SEQUENCE [LARGE SCALE GENOMIC DNA]</scope>
    <source>
        <strain evidence="1 2">Gela4</strain>
    </source>
</reference>
<dbReference type="SUPFAM" id="SSF53335">
    <property type="entry name" value="S-adenosyl-L-methionine-dependent methyltransferases"/>
    <property type="match status" value="1"/>
</dbReference>
<organism evidence="1 2">
    <name type="scientific">Methyloceanibacter caenitepidi</name>
    <dbReference type="NCBI Taxonomy" id="1384459"/>
    <lineage>
        <taxon>Bacteria</taxon>
        <taxon>Pseudomonadati</taxon>
        <taxon>Pseudomonadota</taxon>
        <taxon>Alphaproteobacteria</taxon>
        <taxon>Hyphomicrobiales</taxon>
        <taxon>Hyphomicrobiaceae</taxon>
        <taxon>Methyloceanibacter</taxon>
    </lineage>
</organism>
<gene>
    <name evidence="1" type="ORF">GL4_1493</name>
</gene>